<comment type="caution">
    <text evidence="2">The sequence shown here is derived from an EMBL/GenBank/DDBJ whole genome shotgun (WGS) entry which is preliminary data.</text>
</comment>
<sequence length="96" mass="10787">MKELVLIFVLLALAAAMVMAWRSPQRFAQWRKALGLVDGPFDKAMADVVSETAPDLERRVQQLETENQAMKVRLAALETIVTDSGFELDQQIRKLG</sequence>
<feature type="coiled-coil region" evidence="1">
    <location>
        <begin position="46"/>
        <end position="80"/>
    </location>
</feature>
<proteinExistence type="predicted"/>
<organism evidence="2 3">
    <name type="scientific">Ferrimonas pelagia</name>
    <dbReference type="NCBI Taxonomy" id="1177826"/>
    <lineage>
        <taxon>Bacteria</taxon>
        <taxon>Pseudomonadati</taxon>
        <taxon>Pseudomonadota</taxon>
        <taxon>Gammaproteobacteria</taxon>
        <taxon>Alteromonadales</taxon>
        <taxon>Ferrimonadaceae</taxon>
        <taxon>Ferrimonas</taxon>
    </lineage>
</organism>
<name>A0ABP9EMY7_9GAMM</name>
<keyword evidence="3" id="KW-1185">Reference proteome</keyword>
<dbReference type="RefSeq" id="WP_345334686.1">
    <property type="nucleotide sequence ID" value="NZ_BAABJZ010000020.1"/>
</dbReference>
<dbReference type="EMBL" id="BAABJZ010000020">
    <property type="protein sequence ID" value="GAA4881460.1"/>
    <property type="molecule type" value="Genomic_DNA"/>
</dbReference>
<accession>A0ABP9EMY7</accession>
<evidence type="ECO:0000256" key="1">
    <source>
        <dbReference type="SAM" id="Coils"/>
    </source>
</evidence>
<gene>
    <name evidence="2" type="ORF">GCM10023333_14510</name>
</gene>
<reference evidence="3" key="1">
    <citation type="journal article" date="2019" name="Int. J. Syst. Evol. Microbiol.">
        <title>The Global Catalogue of Microorganisms (GCM) 10K type strain sequencing project: providing services to taxonomists for standard genome sequencing and annotation.</title>
        <authorList>
            <consortium name="The Broad Institute Genomics Platform"/>
            <consortium name="The Broad Institute Genome Sequencing Center for Infectious Disease"/>
            <person name="Wu L."/>
            <person name="Ma J."/>
        </authorList>
    </citation>
    <scope>NUCLEOTIDE SEQUENCE [LARGE SCALE GENOMIC DNA]</scope>
    <source>
        <strain evidence="3">JCM 18401</strain>
    </source>
</reference>
<keyword evidence="1" id="KW-0175">Coiled coil</keyword>
<evidence type="ECO:0000313" key="2">
    <source>
        <dbReference type="EMBL" id="GAA4881460.1"/>
    </source>
</evidence>
<evidence type="ECO:0000313" key="3">
    <source>
        <dbReference type="Proteomes" id="UP001499988"/>
    </source>
</evidence>
<protein>
    <submittedName>
        <fullName evidence="2">Uncharacterized protein</fullName>
    </submittedName>
</protein>
<dbReference type="Proteomes" id="UP001499988">
    <property type="component" value="Unassembled WGS sequence"/>
</dbReference>